<dbReference type="BioCyc" id="LINT1085541:G11IQ-5569-MONOMER"/>
<name>N1UJU5_LEPIR</name>
<accession>N1UJU5</accession>
<dbReference type="EMBL" id="AHNY02000209">
    <property type="protein sequence ID" value="EMY24146.1"/>
    <property type="molecule type" value="Genomic_DNA"/>
</dbReference>
<organism evidence="1 2">
    <name type="scientific">Leptospira interrogans serovar Australis str. 200703203</name>
    <dbReference type="NCBI Taxonomy" id="1085541"/>
    <lineage>
        <taxon>Bacteria</taxon>
        <taxon>Pseudomonadati</taxon>
        <taxon>Spirochaetota</taxon>
        <taxon>Spirochaetia</taxon>
        <taxon>Leptospirales</taxon>
        <taxon>Leptospiraceae</taxon>
        <taxon>Leptospira</taxon>
    </lineage>
</organism>
<comment type="caution">
    <text evidence="1">The sequence shown here is derived from an EMBL/GenBank/DDBJ whole genome shotgun (WGS) entry which is preliminary data.</text>
</comment>
<sequence length="40" mass="4719">MQKNISILLYNYVKDFLIALTKHIFKILKCGNSYNLEKTV</sequence>
<evidence type="ECO:0000313" key="1">
    <source>
        <dbReference type="EMBL" id="EMY24146.1"/>
    </source>
</evidence>
<protein>
    <submittedName>
        <fullName evidence="1">Uncharacterized protein</fullName>
    </submittedName>
</protein>
<proteinExistence type="predicted"/>
<reference evidence="1 2" key="1">
    <citation type="submission" date="2013-02" db="EMBL/GenBank/DDBJ databases">
        <authorList>
            <person name="Harkins D.M."/>
            <person name="Durkin A.S."/>
            <person name="Brinkac L.M."/>
            <person name="Haft D.H."/>
            <person name="Selengut J.D."/>
            <person name="Sanka R."/>
            <person name="DePew J."/>
            <person name="Purushe J."/>
            <person name="Picardeau M."/>
            <person name="Werts C."/>
            <person name="Goarant C."/>
            <person name="Vinetz J.M."/>
            <person name="Sutton G.G."/>
            <person name="Nierman W.C."/>
            <person name="Fouts D.E."/>
        </authorList>
    </citation>
    <scope>NUCLEOTIDE SEQUENCE [LARGE SCALE GENOMIC DNA]</scope>
    <source>
        <strain evidence="1 2">200703203</strain>
    </source>
</reference>
<dbReference type="AlphaFoldDB" id="N1UJU5"/>
<evidence type="ECO:0000313" key="2">
    <source>
        <dbReference type="Proteomes" id="UP000012220"/>
    </source>
</evidence>
<gene>
    <name evidence="1" type="ORF">LEP1GSC115_3415</name>
</gene>
<dbReference type="Proteomes" id="UP000012220">
    <property type="component" value="Unassembled WGS sequence"/>
</dbReference>